<keyword evidence="4" id="KW-1185">Reference proteome</keyword>
<evidence type="ECO:0000313" key="4">
    <source>
        <dbReference type="Proteomes" id="UP001165065"/>
    </source>
</evidence>
<comment type="caution">
    <text evidence="3">The sequence shown here is derived from an EMBL/GenBank/DDBJ whole genome shotgun (WGS) entry which is preliminary data.</text>
</comment>
<gene>
    <name evidence="3" type="ORF">TrCOL_g9351</name>
</gene>
<proteinExistence type="predicted"/>
<evidence type="ECO:0000256" key="1">
    <source>
        <dbReference type="SAM" id="MobiDB-lite"/>
    </source>
</evidence>
<evidence type="ECO:0000256" key="2">
    <source>
        <dbReference type="SAM" id="SignalP"/>
    </source>
</evidence>
<dbReference type="OrthoDB" id="2020070at2759"/>
<dbReference type="Gene3D" id="3.90.550.10">
    <property type="entry name" value="Spore Coat Polysaccharide Biosynthesis Protein SpsA, Chain A"/>
    <property type="match status" value="1"/>
</dbReference>
<feature type="chain" id="PRO_5040924553" description="Glycosyltransferase family 2 protein" evidence="2">
    <location>
        <begin position="19"/>
        <end position="635"/>
    </location>
</feature>
<feature type="region of interest" description="Disordered" evidence="1">
    <location>
        <begin position="361"/>
        <end position="380"/>
    </location>
</feature>
<evidence type="ECO:0008006" key="5">
    <source>
        <dbReference type="Google" id="ProtNLM"/>
    </source>
</evidence>
<feature type="signal peptide" evidence="2">
    <location>
        <begin position="1"/>
        <end position="18"/>
    </location>
</feature>
<evidence type="ECO:0000313" key="3">
    <source>
        <dbReference type="EMBL" id="GMI44568.1"/>
    </source>
</evidence>
<protein>
    <recommendedName>
        <fullName evidence="5">Glycosyltransferase family 2 protein</fullName>
    </recommendedName>
</protein>
<dbReference type="SUPFAM" id="SSF53448">
    <property type="entry name" value="Nucleotide-diphospho-sugar transferases"/>
    <property type="match status" value="1"/>
</dbReference>
<accession>A0A9W7GI85</accession>
<dbReference type="EMBL" id="BRYA01001486">
    <property type="protein sequence ID" value="GMI44568.1"/>
    <property type="molecule type" value="Genomic_DNA"/>
</dbReference>
<dbReference type="Proteomes" id="UP001165065">
    <property type="component" value="Unassembled WGS sequence"/>
</dbReference>
<reference evidence="4" key="1">
    <citation type="journal article" date="2023" name="Commun. Biol.">
        <title>Genome analysis of Parmales, the sister group of diatoms, reveals the evolutionary specialization of diatoms from phago-mixotrophs to photoautotrophs.</title>
        <authorList>
            <person name="Ban H."/>
            <person name="Sato S."/>
            <person name="Yoshikawa S."/>
            <person name="Yamada K."/>
            <person name="Nakamura Y."/>
            <person name="Ichinomiya M."/>
            <person name="Sato N."/>
            <person name="Blanc-Mathieu R."/>
            <person name="Endo H."/>
            <person name="Kuwata A."/>
            <person name="Ogata H."/>
        </authorList>
    </citation>
    <scope>NUCLEOTIDE SEQUENCE [LARGE SCALE GENOMIC DNA]</scope>
</reference>
<dbReference type="AlphaFoldDB" id="A0A9W7GI85"/>
<dbReference type="PANTHER" id="PTHR33604">
    <property type="entry name" value="OSJNBA0004B13.7 PROTEIN"/>
    <property type="match status" value="1"/>
</dbReference>
<organism evidence="3 4">
    <name type="scientific">Triparma columacea</name>
    <dbReference type="NCBI Taxonomy" id="722753"/>
    <lineage>
        <taxon>Eukaryota</taxon>
        <taxon>Sar</taxon>
        <taxon>Stramenopiles</taxon>
        <taxon>Ochrophyta</taxon>
        <taxon>Bolidophyceae</taxon>
        <taxon>Parmales</taxon>
        <taxon>Triparmaceae</taxon>
        <taxon>Triparma</taxon>
    </lineage>
</organism>
<name>A0A9W7GI85_9STRA</name>
<dbReference type="InterPro" id="IPR029044">
    <property type="entry name" value="Nucleotide-diphossugar_trans"/>
</dbReference>
<sequence>MMLLMISLSIIIITINLPEPHIKVASITHTHTPSTTNLRRTRTRPHALPSVPPPYKITISVITAASTASRLNSLRRLLDSLIASDYPPETSLTLRISIDSTASHDTLDYINAFEWSYGPKVINRRVKKGGLVAAVAESWYPSDDFEHGVILEDDIEVSPYWYDYVTTVLDGVYENGDDEVVGVSLYNPRTIEVIAGRGKFVDFDSTKVTGQRLYKHQVPCSWGAVWMPGPWREFLTYLEGRIREDPEGLHPMTITGSNTMTWKLSWKKFMLEIMYVKDWYVVYPSFKDQVSFATNHVEIGEHIKDKRSQKRFAPGFTVPLFDQTTFTALNPLTGMKENYPQTPNLDIFGRPILPPTLALAQGSTPPPSTSWNPSKKIDPPCTTTIRDKTYPFYFPPSLKSPFPSLTLHLTSSPNLLYQLHHYLPTRSITQVVVTHINDTSPPPPNLQLLKTPITFVHRPTGITGDVGLMPTTKGSSTTGLLIVGPGTAIDREGIQALASAGERWGDKIITYQGAGCGDVALVPTGMIEEYRCKGEPKDEGVIEGLRRALGAGIKVIVGQWEIEVYGKGGGGGGGEGCVLEGEGVEYVKGRRGKDGKMMFIDASMDAGGNGGGNVIRLEEEFPFIVEPLEYVDVLG</sequence>
<keyword evidence="2" id="KW-0732">Signal</keyword>
<dbReference type="PANTHER" id="PTHR33604:SF3">
    <property type="entry name" value="OSJNBA0004B13.7 PROTEIN"/>
    <property type="match status" value="1"/>
</dbReference>